<dbReference type="GeneID" id="36345142"/>
<reference evidence="2 3" key="1">
    <citation type="journal article" date="2013" name="Nat. Genet.">
        <title>The genome of the hydatid tapeworm Echinococcus granulosus.</title>
        <authorList>
            <person name="Zheng H."/>
            <person name="Zhang W."/>
            <person name="Zhang L."/>
            <person name="Zhang Z."/>
            <person name="Li J."/>
            <person name="Lu G."/>
            <person name="Zhu Y."/>
            <person name="Wang Y."/>
            <person name="Huang Y."/>
            <person name="Liu J."/>
            <person name="Kang H."/>
            <person name="Chen J."/>
            <person name="Wang L."/>
            <person name="Chen A."/>
            <person name="Yu S."/>
            <person name="Gao Z."/>
            <person name="Jin L."/>
            <person name="Gu W."/>
            <person name="Wang Z."/>
            <person name="Zhao L."/>
            <person name="Shi B."/>
            <person name="Wen H."/>
            <person name="Lin R."/>
            <person name="Jones M.K."/>
            <person name="Brejova B."/>
            <person name="Vinar T."/>
            <person name="Zhao G."/>
            <person name="McManus D.P."/>
            <person name="Chen Z."/>
            <person name="Zhou Y."/>
            <person name="Wang S."/>
        </authorList>
    </citation>
    <scope>NUCLEOTIDE SEQUENCE [LARGE SCALE GENOMIC DNA]</scope>
</reference>
<sequence length="133" mass="14201">MDISSSVCKAGCAGDDAPRAVIPSIVSRPRHQFGAQALNRSNASQYCSDIFNRPSSSAGPTTGVVPNSADSVNHTLPTHESCALPRATLHFDFSGRDLTDHLDGITIGCGYNFTATKERETARDVKEKLCYVA</sequence>
<dbReference type="PANTHER" id="PTHR11937">
    <property type="entry name" value="ACTIN"/>
    <property type="match status" value="1"/>
</dbReference>
<evidence type="ECO:0000313" key="3">
    <source>
        <dbReference type="Proteomes" id="UP000019149"/>
    </source>
</evidence>
<evidence type="ECO:0000313" key="2">
    <source>
        <dbReference type="EMBL" id="EUB55714.1"/>
    </source>
</evidence>
<dbReference type="InterPro" id="IPR043129">
    <property type="entry name" value="ATPase_NBD"/>
</dbReference>
<name>W6UQL2_ECHGR</name>
<dbReference type="InterPro" id="IPR004000">
    <property type="entry name" value="Actin"/>
</dbReference>
<dbReference type="CTD" id="36345142"/>
<dbReference type="AlphaFoldDB" id="W6UQL2"/>
<dbReference type="KEGG" id="egl:EGR_09427"/>
<gene>
    <name evidence="2" type="ORF">EGR_09427</name>
</gene>
<keyword evidence="3" id="KW-1185">Reference proteome</keyword>
<dbReference type="STRING" id="6210.W6UQL2"/>
<comment type="caution">
    <text evidence="2">The sequence shown here is derived from an EMBL/GenBank/DDBJ whole genome shotgun (WGS) entry which is preliminary data.</text>
</comment>
<dbReference type="SUPFAM" id="SSF53067">
    <property type="entry name" value="Actin-like ATPase domain"/>
    <property type="match status" value="2"/>
</dbReference>
<dbReference type="Proteomes" id="UP000019149">
    <property type="component" value="Unassembled WGS sequence"/>
</dbReference>
<dbReference type="EMBL" id="APAU02000147">
    <property type="protein sequence ID" value="EUB55714.1"/>
    <property type="molecule type" value="Genomic_DNA"/>
</dbReference>
<dbReference type="Gene3D" id="3.90.640.10">
    <property type="entry name" value="Actin, Chain A, domain 4"/>
    <property type="match status" value="1"/>
</dbReference>
<protein>
    <submittedName>
        <fullName evidence="2">Actin-2</fullName>
    </submittedName>
</protein>
<proteinExistence type="predicted"/>
<dbReference type="Gene3D" id="3.30.420.40">
    <property type="match status" value="2"/>
</dbReference>
<dbReference type="OrthoDB" id="5132116at2759"/>
<evidence type="ECO:0000256" key="1">
    <source>
        <dbReference type="ARBA" id="ARBA00003520"/>
    </source>
</evidence>
<dbReference type="RefSeq" id="XP_024346910.1">
    <property type="nucleotide sequence ID" value="XM_024498676.1"/>
</dbReference>
<accession>W6UQL2</accession>
<organism evidence="2 3">
    <name type="scientific">Echinococcus granulosus</name>
    <name type="common">Hydatid tapeworm</name>
    <dbReference type="NCBI Taxonomy" id="6210"/>
    <lineage>
        <taxon>Eukaryota</taxon>
        <taxon>Metazoa</taxon>
        <taxon>Spiralia</taxon>
        <taxon>Lophotrochozoa</taxon>
        <taxon>Platyhelminthes</taxon>
        <taxon>Cestoda</taxon>
        <taxon>Eucestoda</taxon>
        <taxon>Cyclophyllidea</taxon>
        <taxon>Taeniidae</taxon>
        <taxon>Echinococcus</taxon>
        <taxon>Echinococcus granulosus group</taxon>
    </lineage>
</organism>
<comment type="function">
    <text evidence="1">Actins are highly conserved proteins that are involved in various types of cell motility and are ubiquitously expressed in all eukaryotic cells.</text>
</comment>